<evidence type="ECO:0000256" key="1">
    <source>
        <dbReference type="SAM" id="Coils"/>
    </source>
</evidence>
<dbReference type="AlphaFoldDB" id="A0A8I0AN07"/>
<keyword evidence="2" id="KW-0812">Transmembrane</keyword>
<keyword evidence="2" id="KW-1133">Transmembrane helix</keyword>
<protein>
    <submittedName>
        <fullName evidence="3">Type II secretion system F family protein</fullName>
    </submittedName>
</protein>
<comment type="caution">
    <text evidence="3">The sequence shown here is derived from an EMBL/GenBank/DDBJ whole genome shotgun (WGS) entry which is preliminary data.</text>
</comment>
<dbReference type="Proteomes" id="UP000615234">
    <property type="component" value="Unassembled WGS sequence"/>
</dbReference>
<feature type="transmembrane region" description="Helical" evidence="2">
    <location>
        <begin position="415"/>
        <end position="436"/>
    </location>
</feature>
<organism evidence="3 4">
    <name type="scientific">Coprococcus hominis</name>
    <name type="common">ex Liu et al. 2022</name>
    <dbReference type="NCBI Taxonomy" id="2763039"/>
    <lineage>
        <taxon>Bacteria</taxon>
        <taxon>Bacillati</taxon>
        <taxon>Bacillota</taxon>
        <taxon>Clostridia</taxon>
        <taxon>Lachnospirales</taxon>
        <taxon>Lachnospiraceae</taxon>
        <taxon>Coprococcus</taxon>
    </lineage>
</organism>
<sequence length="438" mass="49640">MMRELKRPVGSFLYRKIHRFLNMRTIRERMRKIHVVPEDELTRLCEEYCIRILSNSLLVFFGTLVLSVGLAVYMNRTKTSIVLNRESYGGDETVTQLETEINGEKQMISVDVLPLTYDAESIEEAFDKGFAYIDSVYLGTNENADHITEDLELIDSVDELGLRVSWEIEDESDIVDYRGEIIDHRLDEPVLVNLVATLSYEDFSASRNYPVKVAGREKNETEKAIETIQEALDMLQRKSDTSSLVLPETVAGYHLQHTGTMRLPVLVFVLGGIFSILLVYKEYSDIRTKEKKRNEELLMAYPSFVDLMSLYMGAGLTVKGSLSRAVVQSDSPVLAEELNYTLNEIQSGIPETEGYYRLSNRLGLPVYQKIFTLLSQNIKKGTRDILNLLAEEEAAALQLKKELAKRKGEEAGTKLLFPMILQLGIVMIIVIAPALLGF</sequence>
<dbReference type="EMBL" id="JACOOX010000001">
    <property type="protein sequence ID" value="MBC5661730.1"/>
    <property type="molecule type" value="Genomic_DNA"/>
</dbReference>
<gene>
    <name evidence="3" type="ORF">H8S09_02280</name>
</gene>
<name>A0A8I0AN07_9FIRM</name>
<keyword evidence="4" id="KW-1185">Reference proteome</keyword>
<accession>A0A8I0AN07</accession>
<keyword evidence="2" id="KW-0472">Membrane</keyword>
<keyword evidence="1" id="KW-0175">Coiled coil</keyword>
<proteinExistence type="predicted"/>
<evidence type="ECO:0000313" key="3">
    <source>
        <dbReference type="EMBL" id="MBC5661730.1"/>
    </source>
</evidence>
<evidence type="ECO:0000256" key="2">
    <source>
        <dbReference type="SAM" id="Phobius"/>
    </source>
</evidence>
<feature type="transmembrane region" description="Helical" evidence="2">
    <location>
        <begin position="263"/>
        <end position="280"/>
    </location>
</feature>
<evidence type="ECO:0000313" key="4">
    <source>
        <dbReference type="Proteomes" id="UP000615234"/>
    </source>
</evidence>
<dbReference type="PANTHER" id="PTHR35007">
    <property type="entry name" value="INTEGRAL MEMBRANE PROTEIN-RELATED"/>
    <property type="match status" value="1"/>
</dbReference>
<dbReference type="PANTHER" id="PTHR35007:SF2">
    <property type="entry name" value="PILUS ASSEMBLE PROTEIN"/>
    <property type="match status" value="1"/>
</dbReference>
<feature type="transmembrane region" description="Helical" evidence="2">
    <location>
        <begin position="57"/>
        <end position="75"/>
    </location>
</feature>
<dbReference type="RefSeq" id="WP_021943395.1">
    <property type="nucleotide sequence ID" value="NZ_JACOOX010000001.1"/>
</dbReference>
<dbReference type="GO" id="GO:0005886">
    <property type="term" value="C:plasma membrane"/>
    <property type="evidence" value="ECO:0007669"/>
    <property type="project" value="UniProtKB-SubCell"/>
</dbReference>
<reference evidence="3 4" key="1">
    <citation type="submission" date="2020-08" db="EMBL/GenBank/DDBJ databases">
        <title>Genome public.</title>
        <authorList>
            <person name="Liu C."/>
            <person name="Sun Q."/>
        </authorList>
    </citation>
    <scope>NUCLEOTIDE SEQUENCE [LARGE SCALE GENOMIC DNA]</scope>
    <source>
        <strain evidence="3 4">NSJ-10</strain>
    </source>
</reference>
<feature type="coiled-coil region" evidence="1">
    <location>
        <begin position="211"/>
        <end position="238"/>
    </location>
</feature>